<dbReference type="PROSITE" id="PS00798">
    <property type="entry name" value="ALDOKETO_REDUCTASE_1"/>
    <property type="match status" value="1"/>
</dbReference>
<dbReference type="PROSITE" id="PS00063">
    <property type="entry name" value="ALDOKETO_REDUCTASE_3"/>
    <property type="match status" value="1"/>
</dbReference>
<comment type="caution">
    <text evidence="3">The sequence shown here is derived from an EMBL/GenBank/DDBJ whole genome shotgun (WGS) entry which is preliminary data.</text>
</comment>
<dbReference type="PRINTS" id="PR00069">
    <property type="entry name" value="ALDKETRDTASE"/>
</dbReference>
<sequence length="368" mass="41739">MISRCFSHLVNHLTTTRLALLLAHLFLLYYLFKGNSEQTMSSQKFIELNSGQKMPAVGLGTWQATDEAELENALEEALKAGYRHIDTAYLYTNEAIIGRVLERWLSSGKIQRNDLFITSKLPGIGMTPERVEYFLKKSLADLKLDYVDLYLVHSPMGYQYVSDTELTPMKDGQLLLDNKTDLEAIWKALEVQVDAGLTKSIGVSNYNIAQLERMVKMARIPPANLQVELHAYFQQKPLQEACKRLNVKLCAYAPLGSPGRKALFEKRGLKFEELGLLQDPVVIELATKHNKTASQILLRFLVQQDVIVIPKSTNPSRLRQNLEIFDFQLSSEDMSTLQNLDKGLEGRSFTAKAFKGVTEHPEYPFNSY</sequence>
<accession>A0ABP1Q0V8</accession>
<proteinExistence type="predicted"/>
<dbReference type="EMBL" id="CAXLJM020000016">
    <property type="protein sequence ID" value="CAL8082798.1"/>
    <property type="molecule type" value="Genomic_DNA"/>
</dbReference>
<keyword evidence="1" id="KW-1133">Transmembrane helix</keyword>
<feature type="domain" description="NADP-dependent oxidoreductase" evidence="2">
    <location>
        <begin position="57"/>
        <end position="341"/>
    </location>
</feature>
<dbReference type="PROSITE" id="PS00062">
    <property type="entry name" value="ALDOKETO_REDUCTASE_2"/>
    <property type="match status" value="1"/>
</dbReference>
<dbReference type="InterPro" id="IPR023210">
    <property type="entry name" value="NADP_OxRdtase_dom"/>
</dbReference>
<protein>
    <recommendedName>
        <fullName evidence="2">NADP-dependent oxidoreductase domain-containing protein</fullName>
    </recommendedName>
</protein>
<dbReference type="PANTHER" id="PTHR11732">
    <property type="entry name" value="ALDO/KETO REDUCTASE"/>
    <property type="match status" value="1"/>
</dbReference>
<evidence type="ECO:0000313" key="3">
    <source>
        <dbReference type="EMBL" id="CAL8082798.1"/>
    </source>
</evidence>
<feature type="transmembrane region" description="Helical" evidence="1">
    <location>
        <begin position="12"/>
        <end position="32"/>
    </location>
</feature>
<evidence type="ECO:0000313" key="4">
    <source>
        <dbReference type="Proteomes" id="UP001642540"/>
    </source>
</evidence>
<evidence type="ECO:0000256" key="1">
    <source>
        <dbReference type="SAM" id="Phobius"/>
    </source>
</evidence>
<dbReference type="InterPro" id="IPR036812">
    <property type="entry name" value="NAD(P)_OxRdtase_dom_sf"/>
</dbReference>
<dbReference type="Pfam" id="PF00248">
    <property type="entry name" value="Aldo_ket_red"/>
    <property type="match status" value="1"/>
</dbReference>
<dbReference type="InterPro" id="IPR018170">
    <property type="entry name" value="Aldo/ket_reductase_CS"/>
</dbReference>
<gene>
    <name evidence="3" type="ORF">ODALV1_LOCUS5316</name>
</gene>
<keyword evidence="1" id="KW-0812">Transmembrane</keyword>
<dbReference type="Proteomes" id="UP001642540">
    <property type="component" value="Unassembled WGS sequence"/>
</dbReference>
<reference evidence="3 4" key="1">
    <citation type="submission" date="2024-08" db="EMBL/GenBank/DDBJ databases">
        <authorList>
            <person name="Cucini C."/>
            <person name="Frati F."/>
        </authorList>
    </citation>
    <scope>NUCLEOTIDE SEQUENCE [LARGE SCALE GENOMIC DNA]</scope>
</reference>
<keyword evidence="4" id="KW-1185">Reference proteome</keyword>
<name>A0ABP1Q0V8_9HEXA</name>
<dbReference type="Gene3D" id="3.20.20.100">
    <property type="entry name" value="NADP-dependent oxidoreductase domain"/>
    <property type="match status" value="1"/>
</dbReference>
<evidence type="ECO:0000259" key="2">
    <source>
        <dbReference type="Pfam" id="PF00248"/>
    </source>
</evidence>
<dbReference type="SUPFAM" id="SSF51430">
    <property type="entry name" value="NAD(P)-linked oxidoreductase"/>
    <property type="match status" value="1"/>
</dbReference>
<organism evidence="3 4">
    <name type="scientific">Orchesella dallaii</name>
    <dbReference type="NCBI Taxonomy" id="48710"/>
    <lineage>
        <taxon>Eukaryota</taxon>
        <taxon>Metazoa</taxon>
        <taxon>Ecdysozoa</taxon>
        <taxon>Arthropoda</taxon>
        <taxon>Hexapoda</taxon>
        <taxon>Collembola</taxon>
        <taxon>Entomobryomorpha</taxon>
        <taxon>Entomobryoidea</taxon>
        <taxon>Orchesellidae</taxon>
        <taxon>Orchesellinae</taxon>
        <taxon>Orchesella</taxon>
    </lineage>
</organism>
<keyword evidence="1" id="KW-0472">Membrane</keyword>
<dbReference type="InterPro" id="IPR020471">
    <property type="entry name" value="AKR"/>
</dbReference>